<organism evidence="2 3">
    <name type="scientific">Tectimicrobiota bacterium</name>
    <dbReference type="NCBI Taxonomy" id="2528274"/>
    <lineage>
        <taxon>Bacteria</taxon>
        <taxon>Pseudomonadati</taxon>
        <taxon>Nitrospinota/Tectimicrobiota group</taxon>
        <taxon>Candidatus Tectimicrobiota</taxon>
    </lineage>
</organism>
<dbReference type="NCBIfam" id="TIGR02595">
    <property type="entry name" value="PEP_CTERM"/>
    <property type="match status" value="1"/>
</dbReference>
<dbReference type="Pfam" id="PF07589">
    <property type="entry name" value="PEP-CTERM"/>
    <property type="match status" value="1"/>
</dbReference>
<dbReference type="AlphaFoldDB" id="A0A937W5N9"/>
<name>A0A937W5N9_UNCTE</name>
<protein>
    <submittedName>
        <fullName evidence="2">PEP-CTERM sorting domain-containing protein</fullName>
    </submittedName>
</protein>
<evidence type="ECO:0000313" key="3">
    <source>
        <dbReference type="Proteomes" id="UP000712673"/>
    </source>
</evidence>
<dbReference type="Proteomes" id="UP000712673">
    <property type="component" value="Unassembled WGS sequence"/>
</dbReference>
<dbReference type="InterPro" id="IPR013424">
    <property type="entry name" value="Ice-binding_C"/>
</dbReference>
<proteinExistence type="predicted"/>
<sequence>MPLIGLGTAQNGTDLAVSTIITTTDTLTSGAGVGDYSPIPPLASFGPATLDLTDLAAFALSNVGFGSFDAGAGSFVVSQSPNFLDVFLLGVFTPGPGLAAGLDPTPTSLRISLNQSGASISMAITLNTPPAPPNNQVPEPGTWVLMSIGTLGLLGYGWRRRS</sequence>
<evidence type="ECO:0000259" key="1">
    <source>
        <dbReference type="Pfam" id="PF07589"/>
    </source>
</evidence>
<dbReference type="EMBL" id="VGLS01000723">
    <property type="protein sequence ID" value="MBM3225909.1"/>
    <property type="molecule type" value="Genomic_DNA"/>
</dbReference>
<comment type="caution">
    <text evidence="2">The sequence shown here is derived from an EMBL/GenBank/DDBJ whole genome shotgun (WGS) entry which is preliminary data.</text>
</comment>
<feature type="domain" description="Ice-binding protein C-terminal" evidence="1">
    <location>
        <begin position="136"/>
        <end position="161"/>
    </location>
</feature>
<evidence type="ECO:0000313" key="2">
    <source>
        <dbReference type="EMBL" id="MBM3225909.1"/>
    </source>
</evidence>
<accession>A0A937W5N9</accession>
<reference evidence="2" key="1">
    <citation type="submission" date="2019-03" db="EMBL/GenBank/DDBJ databases">
        <title>Lake Tanganyika Metagenome-Assembled Genomes (MAGs).</title>
        <authorList>
            <person name="Tran P."/>
        </authorList>
    </citation>
    <scope>NUCLEOTIDE SEQUENCE</scope>
    <source>
        <strain evidence="2">K_DeepCast_65m_m2_066</strain>
    </source>
</reference>
<gene>
    <name evidence="2" type="ORF">FJZ47_19230</name>
</gene>